<reference evidence="2 3" key="2">
    <citation type="journal article" date="2012" name="PLoS Pathog.">
        <title>Diverse lifestyles and strategies of plant pathogenesis encoded in the genomes of eighteen Dothideomycetes fungi.</title>
        <authorList>
            <person name="Ohm R.A."/>
            <person name="Feau N."/>
            <person name="Henrissat B."/>
            <person name="Schoch C.L."/>
            <person name="Horwitz B.A."/>
            <person name="Barry K.W."/>
            <person name="Condon B.J."/>
            <person name="Copeland A.C."/>
            <person name="Dhillon B."/>
            <person name="Glaser F."/>
            <person name="Hesse C.N."/>
            <person name="Kosti I."/>
            <person name="LaButti K."/>
            <person name="Lindquist E.A."/>
            <person name="Lucas S."/>
            <person name="Salamov A.A."/>
            <person name="Bradshaw R.E."/>
            <person name="Ciuffetti L."/>
            <person name="Hamelin R.C."/>
            <person name="Kema G.H.J."/>
            <person name="Lawrence C."/>
            <person name="Scott J.A."/>
            <person name="Spatafora J.W."/>
            <person name="Turgeon B.G."/>
            <person name="de Wit P.J.G.M."/>
            <person name="Zhong S."/>
            <person name="Goodwin S.B."/>
            <person name="Grigoriev I.V."/>
        </authorList>
    </citation>
    <scope>NUCLEOTIDE SEQUENCE [LARGE SCALE GENOMIC DNA]</scope>
    <source>
        <strain evidence="3">NZE10 / CBS 128990</strain>
    </source>
</reference>
<keyword evidence="3" id="KW-1185">Reference proteome</keyword>
<dbReference type="Proteomes" id="UP000016933">
    <property type="component" value="Unassembled WGS sequence"/>
</dbReference>
<proteinExistence type="predicted"/>
<name>N1PHB5_DOTSN</name>
<reference evidence="3" key="1">
    <citation type="journal article" date="2012" name="PLoS Genet.">
        <title>The genomes of the fungal plant pathogens Cladosporium fulvum and Dothistroma septosporum reveal adaptation to different hosts and lifestyles but also signatures of common ancestry.</title>
        <authorList>
            <person name="de Wit P.J.G.M."/>
            <person name="van der Burgt A."/>
            <person name="Oekmen B."/>
            <person name="Stergiopoulos I."/>
            <person name="Abd-Elsalam K.A."/>
            <person name="Aerts A.L."/>
            <person name="Bahkali A.H."/>
            <person name="Beenen H.G."/>
            <person name="Chettri P."/>
            <person name="Cox M.P."/>
            <person name="Datema E."/>
            <person name="de Vries R.P."/>
            <person name="Dhillon B."/>
            <person name="Ganley A.R."/>
            <person name="Griffiths S.A."/>
            <person name="Guo Y."/>
            <person name="Hamelin R.C."/>
            <person name="Henrissat B."/>
            <person name="Kabir M.S."/>
            <person name="Jashni M.K."/>
            <person name="Kema G."/>
            <person name="Klaubauf S."/>
            <person name="Lapidus A."/>
            <person name="Levasseur A."/>
            <person name="Lindquist E."/>
            <person name="Mehrabi R."/>
            <person name="Ohm R.A."/>
            <person name="Owen T.J."/>
            <person name="Salamov A."/>
            <person name="Schwelm A."/>
            <person name="Schijlen E."/>
            <person name="Sun H."/>
            <person name="van den Burg H.A."/>
            <person name="van Ham R.C.H.J."/>
            <person name="Zhang S."/>
            <person name="Goodwin S.B."/>
            <person name="Grigoriev I.V."/>
            <person name="Collemare J."/>
            <person name="Bradshaw R.E."/>
        </authorList>
    </citation>
    <scope>NUCLEOTIDE SEQUENCE [LARGE SCALE GENOMIC DNA]</scope>
    <source>
        <strain evidence="3">NZE10 / CBS 128990</strain>
    </source>
</reference>
<gene>
    <name evidence="2" type="ORF">DOTSEDRAFT_27541</name>
</gene>
<organism evidence="2 3">
    <name type="scientific">Dothistroma septosporum (strain NZE10 / CBS 128990)</name>
    <name type="common">Red band needle blight fungus</name>
    <name type="synonym">Mycosphaerella pini</name>
    <dbReference type="NCBI Taxonomy" id="675120"/>
    <lineage>
        <taxon>Eukaryota</taxon>
        <taxon>Fungi</taxon>
        <taxon>Dikarya</taxon>
        <taxon>Ascomycota</taxon>
        <taxon>Pezizomycotina</taxon>
        <taxon>Dothideomycetes</taxon>
        <taxon>Dothideomycetidae</taxon>
        <taxon>Mycosphaerellales</taxon>
        <taxon>Mycosphaerellaceae</taxon>
        <taxon>Dothistroma</taxon>
    </lineage>
</organism>
<feature type="compositionally biased region" description="Basic and acidic residues" evidence="1">
    <location>
        <begin position="235"/>
        <end position="259"/>
    </location>
</feature>
<sequence length="259" mass="29054">MPTRNHSAVPEVNDLDGISPESRSELEDDYTSAEEDEEPWTSSCICGQRTPPLSVTGDPSPSIMCDVCSGSIQHWQHNVCMGLPLFEEDIPEIYACHVYDAEDMALRAEQGEARRGKPISGWHEETRRSLDRGERIWERRVEIWRREGGVRSGVRGVVEVLGDPGESRVSGRRKKVRIWVRPKGEVVREKSVKGTAKIPGKKMPSAASNGEAKKRPAAQAKMPAKMAKTTMRAKQVNESEKQERKQPKTKAKHQDGKPY</sequence>
<evidence type="ECO:0008006" key="4">
    <source>
        <dbReference type="Google" id="ProtNLM"/>
    </source>
</evidence>
<accession>N1PHB5</accession>
<feature type="region of interest" description="Disordered" evidence="1">
    <location>
        <begin position="190"/>
        <end position="259"/>
    </location>
</feature>
<dbReference type="HOGENOM" id="CLU_1073730_0_0_1"/>
<dbReference type="EMBL" id="KB446543">
    <property type="protein sequence ID" value="EME40950.1"/>
    <property type="molecule type" value="Genomic_DNA"/>
</dbReference>
<dbReference type="InterPro" id="IPR013083">
    <property type="entry name" value="Znf_RING/FYVE/PHD"/>
</dbReference>
<dbReference type="Gene3D" id="3.30.40.10">
    <property type="entry name" value="Zinc/RING finger domain, C3HC4 (zinc finger)"/>
    <property type="match status" value="1"/>
</dbReference>
<feature type="region of interest" description="Disordered" evidence="1">
    <location>
        <begin position="1"/>
        <end position="44"/>
    </location>
</feature>
<dbReference type="InterPro" id="IPR011011">
    <property type="entry name" value="Znf_FYVE_PHD"/>
</dbReference>
<feature type="compositionally biased region" description="Acidic residues" evidence="1">
    <location>
        <begin position="26"/>
        <end position="39"/>
    </location>
</feature>
<feature type="compositionally biased region" description="Low complexity" evidence="1">
    <location>
        <begin position="217"/>
        <end position="234"/>
    </location>
</feature>
<protein>
    <recommendedName>
        <fullName evidence="4">Zinc finger PHD-type domain-containing protein</fullName>
    </recommendedName>
</protein>
<evidence type="ECO:0000313" key="3">
    <source>
        <dbReference type="Proteomes" id="UP000016933"/>
    </source>
</evidence>
<evidence type="ECO:0000256" key="1">
    <source>
        <dbReference type="SAM" id="MobiDB-lite"/>
    </source>
</evidence>
<dbReference type="OrthoDB" id="79252at2759"/>
<dbReference type="SUPFAM" id="SSF57903">
    <property type="entry name" value="FYVE/PHD zinc finger"/>
    <property type="match status" value="1"/>
</dbReference>
<dbReference type="OMA" id="KVRIWVR"/>
<evidence type="ECO:0000313" key="2">
    <source>
        <dbReference type="EMBL" id="EME40950.1"/>
    </source>
</evidence>
<dbReference type="STRING" id="675120.N1PHB5"/>
<dbReference type="AlphaFoldDB" id="N1PHB5"/>